<dbReference type="Pfam" id="PF22746">
    <property type="entry name" value="SHOCT-like_DUF2089-C"/>
    <property type="match status" value="1"/>
</dbReference>
<feature type="domain" description="DUF4097" evidence="2">
    <location>
        <begin position="120"/>
        <end position="337"/>
    </location>
</feature>
<sequence length="368" mass="41457">MQEKKMILKMIEDGKITAEEGIKLLEAMESGEKQSKSKESTNSEYLSTDVNWDEGEEYRERNRETSSTASNKLADFFDTAIKKIKDFDLDFNFGSSVNVDHVFQHTSVSPHSIDVSLENGSVDLLLWDEEDVRIECKAKVYRVRDTDEARKTLLEDTTFKVDDNKLLFHTKSKSIKVNTIVYLPKKKYEHIKLYTFNGQISGDELDVKTLNVHTLNGPIYMNHLASKKVHAETVNGAIQLKYADIELVDAKTVNGAITATGKIQDADLETVNGTITYDLDPLSDPSYLDAKATTGSIHLSLPEDIRAEAKLKSNVGGYTIHLEDYEILEEKKEFAQKSITFVSNQEASPRLKIYALTNTGSIVVKKRD</sequence>
<dbReference type="InterPro" id="IPR025164">
    <property type="entry name" value="Toastrack_DUF4097"/>
</dbReference>
<reference evidence="4" key="1">
    <citation type="submission" date="2016-02" db="EMBL/GenBank/DDBJ databases">
        <title>Genome sequence of Bacillus trypoxylicola KCTC 13244(T).</title>
        <authorList>
            <person name="Jeong H."/>
            <person name="Park S.-H."/>
            <person name="Choi S.-K."/>
        </authorList>
    </citation>
    <scope>NUCLEOTIDE SEQUENCE [LARGE SCALE GENOMIC DNA]</scope>
    <source>
        <strain evidence="4">KCTC 13244</strain>
    </source>
</reference>
<dbReference type="EMBL" id="LTAO01000005">
    <property type="protein sequence ID" value="KYG33736.1"/>
    <property type="molecule type" value="Genomic_DNA"/>
</dbReference>
<dbReference type="STRING" id="519424.AZF04_16070"/>
<gene>
    <name evidence="4" type="ORF">AZF04_16070</name>
</gene>
<feature type="region of interest" description="Disordered" evidence="1">
    <location>
        <begin position="28"/>
        <end position="65"/>
    </location>
</feature>
<evidence type="ECO:0000256" key="1">
    <source>
        <dbReference type="SAM" id="MobiDB-lite"/>
    </source>
</evidence>
<evidence type="ECO:0000313" key="4">
    <source>
        <dbReference type="EMBL" id="KYG33736.1"/>
    </source>
</evidence>
<dbReference type="Proteomes" id="UP000075806">
    <property type="component" value="Unassembled WGS sequence"/>
</dbReference>
<dbReference type="OrthoDB" id="2240743at2"/>
<dbReference type="PIRSF" id="PIRSF012569">
    <property type="entry name" value="UCP012569"/>
    <property type="match status" value="1"/>
</dbReference>
<comment type="caution">
    <text evidence="4">The sequence shown here is derived from an EMBL/GenBank/DDBJ whole genome shotgun (WGS) entry which is preliminary data.</text>
</comment>
<evidence type="ECO:0000259" key="3">
    <source>
        <dbReference type="Pfam" id="PF22746"/>
    </source>
</evidence>
<feature type="domain" description="YvlB/LiaX N-terminal" evidence="3">
    <location>
        <begin position="3"/>
        <end position="33"/>
    </location>
</feature>
<evidence type="ECO:0000313" key="5">
    <source>
        <dbReference type="Proteomes" id="UP000075806"/>
    </source>
</evidence>
<proteinExistence type="predicted"/>
<dbReference type="RefSeq" id="WP_061947794.1">
    <property type="nucleotide sequence ID" value="NZ_LTAO01000005.1"/>
</dbReference>
<keyword evidence="5" id="KW-1185">Reference proteome</keyword>
<name>A0A162EU82_9BACI</name>
<dbReference type="InterPro" id="IPR053959">
    <property type="entry name" value="YvlB/LiaX_N"/>
</dbReference>
<feature type="compositionally biased region" description="Basic and acidic residues" evidence="1">
    <location>
        <begin position="30"/>
        <end position="41"/>
    </location>
</feature>
<dbReference type="Gene3D" id="2.160.20.120">
    <property type="match status" value="1"/>
</dbReference>
<evidence type="ECO:0000259" key="2">
    <source>
        <dbReference type="Pfam" id="PF13349"/>
    </source>
</evidence>
<dbReference type="Pfam" id="PF13349">
    <property type="entry name" value="DUF4097"/>
    <property type="match status" value="1"/>
</dbReference>
<dbReference type="AlphaFoldDB" id="A0A162EU82"/>
<protein>
    <submittedName>
        <fullName evidence="4">Uncharacterized protein</fullName>
    </submittedName>
</protein>
<dbReference type="InterPro" id="IPR016599">
    <property type="entry name" value="UCP012569"/>
</dbReference>
<organism evidence="4 5">
    <name type="scientific">Alkalihalobacillus trypoxylicola</name>
    <dbReference type="NCBI Taxonomy" id="519424"/>
    <lineage>
        <taxon>Bacteria</taxon>
        <taxon>Bacillati</taxon>
        <taxon>Bacillota</taxon>
        <taxon>Bacilli</taxon>
        <taxon>Bacillales</taxon>
        <taxon>Bacillaceae</taxon>
        <taxon>Alkalihalobacillus</taxon>
    </lineage>
</organism>
<accession>A0A162EU82</accession>